<dbReference type="InterPro" id="IPR011010">
    <property type="entry name" value="DNA_brk_join_enz"/>
</dbReference>
<protein>
    <recommendedName>
        <fullName evidence="4">Tyr recombinase domain-containing protein</fullName>
    </recommendedName>
</protein>
<organism evidence="2 3">
    <name type="scientific">Streptomyces tuirus</name>
    <dbReference type="NCBI Taxonomy" id="68278"/>
    <lineage>
        <taxon>Bacteria</taxon>
        <taxon>Bacillati</taxon>
        <taxon>Actinomycetota</taxon>
        <taxon>Actinomycetes</taxon>
        <taxon>Kitasatosporales</taxon>
        <taxon>Streptomycetaceae</taxon>
        <taxon>Streptomyces</taxon>
    </lineage>
</organism>
<dbReference type="KEGG" id="stui:GCM10017668_48400"/>
<dbReference type="GO" id="GO:0015074">
    <property type="term" value="P:DNA integration"/>
    <property type="evidence" value="ECO:0007669"/>
    <property type="project" value="InterPro"/>
</dbReference>
<evidence type="ECO:0000313" key="2">
    <source>
        <dbReference type="EMBL" id="BCL22997.1"/>
    </source>
</evidence>
<keyword evidence="1" id="KW-0233">DNA recombination</keyword>
<evidence type="ECO:0000313" key="3">
    <source>
        <dbReference type="Proteomes" id="UP000516373"/>
    </source>
</evidence>
<dbReference type="SUPFAM" id="SSF56349">
    <property type="entry name" value="DNA breaking-rejoining enzymes"/>
    <property type="match status" value="1"/>
</dbReference>
<dbReference type="RefSeq" id="WP_385863413.1">
    <property type="nucleotide sequence ID" value="NZ_AP023439.1"/>
</dbReference>
<dbReference type="GO" id="GO:0003677">
    <property type="term" value="F:DNA binding"/>
    <property type="evidence" value="ECO:0007669"/>
    <property type="project" value="InterPro"/>
</dbReference>
<proteinExistence type="predicted"/>
<dbReference type="InterPro" id="IPR013762">
    <property type="entry name" value="Integrase-like_cat_sf"/>
</dbReference>
<evidence type="ECO:0008006" key="4">
    <source>
        <dbReference type="Google" id="ProtNLM"/>
    </source>
</evidence>
<dbReference type="Gene3D" id="1.10.443.10">
    <property type="entry name" value="Intergrase catalytic core"/>
    <property type="match status" value="1"/>
</dbReference>
<name>A0A7G1NMQ4_9ACTN</name>
<dbReference type="GO" id="GO:0006310">
    <property type="term" value="P:DNA recombination"/>
    <property type="evidence" value="ECO:0007669"/>
    <property type="project" value="UniProtKB-KW"/>
</dbReference>
<dbReference type="AlphaFoldDB" id="A0A7G1NMQ4"/>
<accession>A0A7G1NMQ4</accession>
<dbReference type="EMBL" id="AP023439">
    <property type="protein sequence ID" value="BCL22997.1"/>
    <property type="molecule type" value="Genomic_DNA"/>
</dbReference>
<dbReference type="Proteomes" id="UP000516373">
    <property type="component" value="Chromosome"/>
</dbReference>
<gene>
    <name evidence="2" type="ORF">GCM10017668_48400</name>
</gene>
<sequence>MLREHLATFGTADDGRLFFSEKGSVVPSSTYYRVWQEARLLALPPAVAASPLASRPYDLRHSALSTWLNAGVDPTEVAERAGNSVKALLTRYAKCVDGRQDVANRRIEDLLREYK</sequence>
<reference evidence="2 3" key="1">
    <citation type="journal article" date="2014" name="Int. J. Syst. Evol. Microbiol.">
        <title>Complete genome sequence of Corynebacterium casei LMG S-19264T (=DSM 44701T), isolated from a smear-ripened cheese.</title>
        <authorList>
            <consortium name="US DOE Joint Genome Institute (JGI-PGF)"/>
            <person name="Walter F."/>
            <person name="Albersmeier A."/>
            <person name="Kalinowski J."/>
            <person name="Ruckert C."/>
        </authorList>
    </citation>
    <scope>NUCLEOTIDE SEQUENCE [LARGE SCALE GENOMIC DNA]</scope>
    <source>
        <strain evidence="2 3">JCM 4255</strain>
    </source>
</reference>
<evidence type="ECO:0000256" key="1">
    <source>
        <dbReference type="ARBA" id="ARBA00023172"/>
    </source>
</evidence>